<evidence type="ECO:0000256" key="1">
    <source>
        <dbReference type="SAM" id="MobiDB-lite"/>
    </source>
</evidence>
<evidence type="ECO:0000313" key="3">
    <source>
        <dbReference type="Proteomes" id="UP000827986"/>
    </source>
</evidence>
<name>A0A9D4B347_9SAUR</name>
<sequence>MCICSLVCNIDHSMWDHPRHQRLLLQPERDPSLTFEMSVPPKPGLAAEDGNTPSQPWKSKRRVSPKCCGFGTCRPTSPPPVSAPLQPRLNSVWWRRGPKGGLMGEIQTIVPGRIS</sequence>
<evidence type="ECO:0000313" key="2">
    <source>
        <dbReference type="EMBL" id="KAH1178530.1"/>
    </source>
</evidence>
<reference evidence="2" key="1">
    <citation type="submission" date="2021-09" db="EMBL/GenBank/DDBJ databases">
        <title>The genome of Mauremys mutica provides insights into the evolution of semi-aquatic lifestyle.</title>
        <authorList>
            <person name="Gong S."/>
            <person name="Gao Y."/>
        </authorList>
    </citation>
    <scope>NUCLEOTIDE SEQUENCE</scope>
    <source>
        <strain evidence="2">MM-2020</strain>
        <tissue evidence="2">Muscle</tissue>
    </source>
</reference>
<dbReference type="AlphaFoldDB" id="A0A9D4B347"/>
<comment type="caution">
    <text evidence="2">The sequence shown here is derived from an EMBL/GenBank/DDBJ whole genome shotgun (WGS) entry which is preliminary data.</text>
</comment>
<dbReference type="EMBL" id="JAHDVG010000474">
    <property type="protein sequence ID" value="KAH1178530.1"/>
    <property type="molecule type" value="Genomic_DNA"/>
</dbReference>
<proteinExistence type="predicted"/>
<accession>A0A9D4B347</accession>
<dbReference type="Proteomes" id="UP000827986">
    <property type="component" value="Unassembled WGS sequence"/>
</dbReference>
<feature type="region of interest" description="Disordered" evidence="1">
    <location>
        <begin position="33"/>
        <end position="63"/>
    </location>
</feature>
<gene>
    <name evidence="2" type="ORF">KIL84_012232</name>
</gene>
<keyword evidence="3" id="KW-1185">Reference proteome</keyword>
<protein>
    <submittedName>
        <fullName evidence="2">Uncharacterized protein</fullName>
    </submittedName>
</protein>
<organism evidence="2 3">
    <name type="scientific">Mauremys mutica</name>
    <name type="common">yellowpond turtle</name>
    <dbReference type="NCBI Taxonomy" id="74926"/>
    <lineage>
        <taxon>Eukaryota</taxon>
        <taxon>Metazoa</taxon>
        <taxon>Chordata</taxon>
        <taxon>Craniata</taxon>
        <taxon>Vertebrata</taxon>
        <taxon>Euteleostomi</taxon>
        <taxon>Archelosauria</taxon>
        <taxon>Testudinata</taxon>
        <taxon>Testudines</taxon>
        <taxon>Cryptodira</taxon>
        <taxon>Durocryptodira</taxon>
        <taxon>Testudinoidea</taxon>
        <taxon>Geoemydidae</taxon>
        <taxon>Geoemydinae</taxon>
        <taxon>Mauremys</taxon>
    </lineage>
</organism>